<protein>
    <submittedName>
        <fullName evidence="1">Uncharacterized protein</fullName>
    </submittedName>
</protein>
<reference evidence="1" key="1">
    <citation type="submission" date="2014-09" db="EMBL/GenBank/DDBJ databases">
        <authorList>
            <person name="Magalhaes I.L.F."/>
            <person name="Oliveira U."/>
            <person name="Santos F.R."/>
            <person name="Vidigal T.H.D.A."/>
            <person name="Brescovit A.D."/>
            <person name="Santos A.J."/>
        </authorList>
    </citation>
    <scope>NUCLEOTIDE SEQUENCE</scope>
    <source>
        <tissue evidence="1">Shoot tissue taken approximately 20 cm above the soil surface</tissue>
    </source>
</reference>
<name>A0A0A9BUQ3_ARUDO</name>
<proteinExistence type="predicted"/>
<sequence length="26" mass="3001">MVAICGPMIVVFFPFSRVVRRVLSFE</sequence>
<dbReference type="EMBL" id="GBRH01231962">
    <property type="protein sequence ID" value="JAD65933.1"/>
    <property type="molecule type" value="Transcribed_RNA"/>
</dbReference>
<reference evidence="1" key="2">
    <citation type="journal article" date="2015" name="Data Brief">
        <title>Shoot transcriptome of the giant reed, Arundo donax.</title>
        <authorList>
            <person name="Barrero R.A."/>
            <person name="Guerrero F.D."/>
            <person name="Moolhuijzen P."/>
            <person name="Goolsby J.A."/>
            <person name="Tidwell J."/>
            <person name="Bellgard S.E."/>
            <person name="Bellgard M.I."/>
        </authorList>
    </citation>
    <scope>NUCLEOTIDE SEQUENCE</scope>
    <source>
        <tissue evidence="1">Shoot tissue taken approximately 20 cm above the soil surface</tissue>
    </source>
</reference>
<dbReference type="AlphaFoldDB" id="A0A0A9BUQ3"/>
<accession>A0A0A9BUQ3</accession>
<organism evidence="1">
    <name type="scientific">Arundo donax</name>
    <name type="common">Giant reed</name>
    <name type="synonym">Donax arundinaceus</name>
    <dbReference type="NCBI Taxonomy" id="35708"/>
    <lineage>
        <taxon>Eukaryota</taxon>
        <taxon>Viridiplantae</taxon>
        <taxon>Streptophyta</taxon>
        <taxon>Embryophyta</taxon>
        <taxon>Tracheophyta</taxon>
        <taxon>Spermatophyta</taxon>
        <taxon>Magnoliopsida</taxon>
        <taxon>Liliopsida</taxon>
        <taxon>Poales</taxon>
        <taxon>Poaceae</taxon>
        <taxon>PACMAD clade</taxon>
        <taxon>Arundinoideae</taxon>
        <taxon>Arundineae</taxon>
        <taxon>Arundo</taxon>
    </lineage>
</organism>
<evidence type="ECO:0000313" key="1">
    <source>
        <dbReference type="EMBL" id="JAD65933.1"/>
    </source>
</evidence>